<sequence>MPPTCTPPFYPDPGVTIATHSAGSKCRFYVVKKGRTIGIFTNHLRTNDQVLGHPNAASESAFTYDDALVIWRKHCCSAHQEGGVPCPYVVSSLGGTVLWGVRGFHRTCTTRQEAVDLALEKYGHGARGVLISTKDSKALYDFIHQDDIKTEQM</sequence>
<keyword evidence="3" id="KW-1185">Reference proteome</keyword>
<comment type="caution">
    <text evidence="2">The sequence shown here is derived from an EMBL/GenBank/DDBJ whole genome shotgun (WGS) entry which is preliminary data.</text>
</comment>
<dbReference type="Pfam" id="PF01693">
    <property type="entry name" value="Cauli_VI"/>
    <property type="match status" value="1"/>
</dbReference>
<evidence type="ECO:0000313" key="3">
    <source>
        <dbReference type="Proteomes" id="UP001222325"/>
    </source>
</evidence>
<dbReference type="Gene3D" id="3.40.970.10">
    <property type="entry name" value="Ribonuclease H1, N-terminal domain"/>
    <property type="match status" value="1"/>
</dbReference>
<dbReference type="EMBL" id="JARJCN010000158">
    <property type="protein sequence ID" value="KAJ7066882.1"/>
    <property type="molecule type" value="Genomic_DNA"/>
</dbReference>
<evidence type="ECO:0000259" key="1">
    <source>
        <dbReference type="Pfam" id="PF01693"/>
    </source>
</evidence>
<protein>
    <recommendedName>
        <fullName evidence="1">Ribonuclease H1 N-terminal domain-containing protein</fullName>
    </recommendedName>
</protein>
<dbReference type="InterPro" id="IPR009027">
    <property type="entry name" value="Ribosomal_bL9/RNase_H1_N"/>
</dbReference>
<gene>
    <name evidence="2" type="ORF">B0H15DRAFT_872216</name>
</gene>
<dbReference type="InterPro" id="IPR037056">
    <property type="entry name" value="RNase_H1_N_sf"/>
</dbReference>
<organism evidence="2 3">
    <name type="scientific">Mycena belliarum</name>
    <dbReference type="NCBI Taxonomy" id="1033014"/>
    <lineage>
        <taxon>Eukaryota</taxon>
        <taxon>Fungi</taxon>
        <taxon>Dikarya</taxon>
        <taxon>Basidiomycota</taxon>
        <taxon>Agaricomycotina</taxon>
        <taxon>Agaricomycetes</taxon>
        <taxon>Agaricomycetidae</taxon>
        <taxon>Agaricales</taxon>
        <taxon>Marasmiineae</taxon>
        <taxon>Mycenaceae</taxon>
        <taxon>Mycena</taxon>
    </lineage>
</organism>
<proteinExistence type="predicted"/>
<dbReference type="InterPro" id="IPR011320">
    <property type="entry name" value="RNase_H1_N"/>
</dbReference>
<evidence type="ECO:0000313" key="2">
    <source>
        <dbReference type="EMBL" id="KAJ7066882.1"/>
    </source>
</evidence>
<accession>A0AAD6TNI3</accession>
<dbReference type="AlphaFoldDB" id="A0AAD6TNI3"/>
<feature type="domain" description="Ribonuclease H1 N-terminal" evidence="1">
    <location>
        <begin position="27"/>
        <end position="66"/>
    </location>
</feature>
<reference evidence="2" key="1">
    <citation type="submission" date="2023-03" db="EMBL/GenBank/DDBJ databases">
        <title>Massive genome expansion in bonnet fungi (Mycena s.s.) driven by repeated elements and novel gene families across ecological guilds.</title>
        <authorList>
            <consortium name="Lawrence Berkeley National Laboratory"/>
            <person name="Harder C.B."/>
            <person name="Miyauchi S."/>
            <person name="Viragh M."/>
            <person name="Kuo A."/>
            <person name="Thoen E."/>
            <person name="Andreopoulos B."/>
            <person name="Lu D."/>
            <person name="Skrede I."/>
            <person name="Drula E."/>
            <person name="Henrissat B."/>
            <person name="Morin E."/>
            <person name="Kohler A."/>
            <person name="Barry K."/>
            <person name="LaButti K."/>
            <person name="Morin E."/>
            <person name="Salamov A."/>
            <person name="Lipzen A."/>
            <person name="Mereny Z."/>
            <person name="Hegedus B."/>
            <person name="Baldrian P."/>
            <person name="Stursova M."/>
            <person name="Weitz H."/>
            <person name="Taylor A."/>
            <person name="Grigoriev I.V."/>
            <person name="Nagy L.G."/>
            <person name="Martin F."/>
            <person name="Kauserud H."/>
        </authorList>
    </citation>
    <scope>NUCLEOTIDE SEQUENCE</scope>
    <source>
        <strain evidence="2">CBHHK173m</strain>
    </source>
</reference>
<dbReference type="Proteomes" id="UP001222325">
    <property type="component" value="Unassembled WGS sequence"/>
</dbReference>
<dbReference type="SUPFAM" id="SSF55658">
    <property type="entry name" value="L9 N-domain-like"/>
    <property type="match status" value="1"/>
</dbReference>
<name>A0AAD6TNI3_9AGAR</name>